<proteinExistence type="predicted"/>
<sequence>MRAATILKIAASALAGAAFSCPLLAQEAVPAVTCPAPAMEQVRVVARMPHDPRAFTQGLIFHSGALLETTGQYGQSQLRRLDARTGKVLVRRTLPVDQFGEGLGRIGNELVALTWTNGVAHRFAADTLKPLGSFRYQGEGWGLTSDGKRWIRSDGSDNLIFHDAATFKETGRVRVTLAGTPLPELNELEWIGGLVFANVWHSDVIVAIDPKTGCVARRFDLSPLSREVAAGDPEAVLNGIAWDEKGKRLYVTGKDWPRLFEIALPERK</sequence>
<evidence type="ECO:0000313" key="2">
    <source>
        <dbReference type="EMBL" id="HCB74733.1"/>
    </source>
</evidence>
<dbReference type="PANTHER" id="PTHR31270:SF1">
    <property type="entry name" value="GLUTAMINYL-PEPTIDE CYCLOTRANSFERASE"/>
    <property type="match status" value="1"/>
</dbReference>
<dbReference type="InterPro" id="IPR011044">
    <property type="entry name" value="Quino_amine_DH_bsu"/>
</dbReference>
<accession>A0A3D0WAE9</accession>
<reference evidence="2 3" key="1">
    <citation type="journal article" date="2018" name="Nat. Biotechnol.">
        <title>A standardized bacterial taxonomy based on genome phylogeny substantially revises the tree of life.</title>
        <authorList>
            <person name="Parks D.H."/>
            <person name="Chuvochina M."/>
            <person name="Waite D.W."/>
            <person name="Rinke C."/>
            <person name="Skarshewski A."/>
            <person name="Chaumeil P.A."/>
            <person name="Hugenholtz P."/>
        </authorList>
    </citation>
    <scope>NUCLEOTIDE SEQUENCE [LARGE SCALE GENOMIC DNA]</scope>
    <source>
        <strain evidence="2">UBA9015</strain>
    </source>
</reference>
<keyword evidence="2" id="KW-0808">Transferase</keyword>
<gene>
    <name evidence="2" type="ORF">DEP91_00920</name>
</gene>
<feature type="chain" id="PRO_5017623829" evidence="1">
    <location>
        <begin position="26"/>
        <end position="268"/>
    </location>
</feature>
<evidence type="ECO:0000313" key="3">
    <source>
        <dbReference type="Proteomes" id="UP000262699"/>
    </source>
</evidence>
<keyword evidence="1" id="KW-0732">Signal</keyword>
<dbReference type="PROSITE" id="PS51257">
    <property type="entry name" value="PROKAR_LIPOPROTEIN"/>
    <property type="match status" value="1"/>
</dbReference>
<dbReference type="SUPFAM" id="SSF50969">
    <property type="entry name" value="YVTN repeat-like/Quinoprotein amine dehydrogenase"/>
    <property type="match status" value="1"/>
</dbReference>
<name>A0A3D0WAE9_9SPHN</name>
<dbReference type="Pfam" id="PF05096">
    <property type="entry name" value="Glu_cyclase_2"/>
    <property type="match status" value="1"/>
</dbReference>
<dbReference type="Gene3D" id="2.130.10.10">
    <property type="entry name" value="YVTN repeat-like/Quinoprotein amine dehydrogenase"/>
    <property type="match status" value="1"/>
</dbReference>
<dbReference type="InterPro" id="IPR015943">
    <property type="entry name" value="WD40/YVTN_repeat-like_dom_sf"/>
</dbReference>
<comment type="caution">
    <text evidence="2">The sequence shown here is derived from an EMBL/GenBank/DDBJ whole genome shotgun (WGS) entry which is preliminary data.</text>
</comment>
<dbReference type="PANTHER" id="PTHR31270">
    <property type="entry name" value="GLUTAMINYL-PEPTIDE CYCLOTRANSFERASE"/>
    <property type="match status" value="1"/>
</dbReference>
<protein>
    <submittedName>
        <fullName evidence="2">Glutamine cyclotransferase</fullName>
    </submittedName>
</protein>
<dbReference type="GO" id="GO:0016603">
    <property type="term" value="F:glutaminyl-peptide cyclotransferase activity"/>
    <property type="evidence" value="ECO:0007669"/>
    <property type="project" value="InterPro"/>
</dbReference>
<dbReference type="InterPro" id="IPR007788">
    <property type="entry name" value="QCT"/>
</dbReference>
<dbReference type="Proteomes" id="UP000262699">
    <property type="component" value="Unassembled WGS sequence"/>
</dbReference>
<dbReference type="EMBL" id="DOYJ01000031">
    <property type="protein sequence ID" value="HCB74733.1"/>
    <property type="molecule type" value="Genomic_DNA"/>
</dbReference>
<dbReference type="AlphaFoldDB" id="A0A3D0WAE9"/>
<evidence type="ECO:0000256" key="1">
    <source>
        <dbReference type="SAM" id="SignalP"/>
    </source>
</evidence>
<feature type="signal peptide" evidence="1">
    <location>
        <begin position="1"/>
        <end position="25"/>
    </location>
</feature>
<organism evidence="2 3">
    <name type="scientific">Sphingomonas bacterium</name>
    <dbReference type="NCBI Taxonomy" id="1895847"/>
    <lineage>
        <taxon>Bacteria</taxon>
        <taxon>Pseudomonadati</taxon>
        <taxon>Pseudomonadota</taxon>
        <taxon>Alphaproteobacteria</taxon>
        <taxon>Sphingomonadales</taxon>
        <taxon>Sphingomonadaceae</taxon>
        <taxon>Sphingomonas</taxon>
    </lineage>
</organism>